<feature type="region of interest" description="Disordered" evidence="1">
    <location>
        <begin position="191"/>
        <end position="235"/>
    </location>
</feature>
<feature type="compositionally biased region" description="Basic and acidic residues" evidence="1">
    <location>
        <begin position="129"/>
        <end position="153"/>
    </location>
</feature>
<feature type="compositionally biased region" description="Basic and acidic residues" evidence="1">
    <location>
        <begin position="104"/>
        <end position="113"/>
    </location>
</feature>
<evidence type="ECO:0000256" key="1">
    <source>
        <dbReference type="SAM" id="MobiDB-lite"/>
    </source>
</evidence>
<evidence type="ECO:0000313" key="3">
    <source>
        <dbReference type="Proteomes" id="UP001159364"/>
    </source>
</evidence>
<evidence type="ECO:0000313" key="2">
    <source>
        <dbReference type="EMBL" id="KAJ8899217.1"/>
    </source>
</evidence>
<reference evidence="2 3" key="1">
    <citation type="submission" date="2021-09" db="EMBL/GenBank/DDBJ databases">
        <title>Genomic insights and catalytic innovation underlie evolution of tropane alkaloids biosynthesis.</title>
        <authorList>
            <person name="Wang Y.-J."/>
            <person name="Tian T."/>
            <person name="Huang J.-P."/>
            <person name="Huang S.-X."/>
        </authorList>
    </citation>
    <scope>NUCLEOTIDE SEQUENCE [LARGE SCALE GENOMIC DNA]</scope>
    <source>
        <strain evidence="2">KIB-2018</strain>
        <tissue evidence="2">Leaf</tissue>
    </source>
</reference>
<dbReference type="PANTHER" id="PTHR36373:SF1">
    <property type="entry name" value="EXPRESSED PROTEIN"/>
    <property type="match status" value="1"/>
</dbReference>
<organism evidence="2 3">
    <name type="scientific">Erythroxylum novogranatense</name>
    <dbReference type="NCBI Taxonomy" id="1862640"/>
    <lineage>
        <taxon>Eukaryota</taxon>
        <taxon>Viridiplantae</taxon>
        <taxon>Streptophyta</taxon>
        <taxon>Embryophyta</taxon>
        <taxon>Tracheophyta</taxon>
        <taxon>Spermatophyta</taxon>
        <taxon>Magnoliopsida</taxon>
        <taxon>eudicotyledons</taxon>
        <taxon>Gunneridae</taxon>
        <taxon>Pentapetalae</taxon>
        <taxon>rosids</taxon>
        <taxon>fabids</taxon>
        <taxon>Malpighiales</taxon>
        <taxon>Erythroxylaceae</taxon>
        <taxon>Erythroxylum</taxon>
    </lineage>
</organism>
<feature type="compositionally biased region" description="Low complexity" evidence="1">
    <location>
        <begin position="298"/>
        <end position="311"/>
    </location>
</feature>
<dbReference type="EMBL" id="JAIWQS010000008">
    <property type="protein sequence ID" value="KAJ8899217.1"/>
    <property type="molecule type" value="Genomic_DNA"/>
</dbReference>
<name>A0AAV8UD13_9ROSI</name>
<feature type="region of interest" description="Disordered" evidence="1">
    <location>
        <begin position="91"/>
        <end position="153"/>
    </location>
</feature>
<protein>
    <submittedName>
        <fullName evidence="2">Uncharacterized protein</fullName>
    </submittedName>
</protein>
<dbReference type="PANTHER" id="PTHR36373">
    <property type="entry name" value="EXPRESSED PROTEIN"/>
    <property type="match status" value="1"/>
</dbReference>
<feature type="compositionally biased region" description="Polar residues" evidence="1">
    <location>
        <begin position="288"/>
        <end position="297"/>
    </location>
</feature>
<sequence length="372" mass="42904">MEPAKIDWKRVESIFVEDRLYENINAPKWVDLLAHDEPSIDDESWFCRPDCNHPKKAEDFLKTPPSSKFSSLAEKTKSLLSDWNQRDAKLTRRGQIQSSFGSNDKTKSNKDAENQNPNIATPSNHQAKFMKESIKSSTERKKPTDDISSLERNEAPRLKNTLSARNLFAGKDIISHIAEFCNELKKMATRARERENDEKLNKDTPSSEVSDRKDSEDKMELEEAEMKEKEREPLLEVSREECDRIEKGRIKEKQRRIRRVDEAENIPVSLNLATVKNKAEERLLQIRTNPPSPQCFSTTRTATKSTTTTTTPLKASKSRLMDRGILQEVKQNKEMARKEETENKVQNFPIVDGRETKGMDVFWFLKPCTLSS</sequence>
<feature type="compositionally biased region" description="Basic and acidic residues" evidence="1">
    <location>
        <begin position="209"/>
        <end position="218"/>
    </location>
</feature>
<comment type="caution">
    <text evidence="2">The sequence shown here is derived from an EMBL/GenBank/DDBJ whole genome shotgun (WGS) entry which is preliminary data.</text>
</comment>
<dbReference type="Proteomes" id="UP001159364">
    <property type="component" value="Linkage Group LG08"/>
</dbReference>
<feature type="compositionally biased region" description="Polar residues" evidence="1">
    <location>
        <begin position="94"/>
        <end position="103"/>
    </location>
</feature>
<feature type="compositionally biased region" description="Basic and acidic residues" evidence="1">
    <location>
        <begin position="224"/>
        <end position="235"/>
    </location>
</feature>
<keyword evidence="3" id="KW-1185">Reference proteome</keyword>
<feature type="region of interest" description="Disordered" evidence="1">
    <location>
        <begin position="288"/>
        <end position="312"/>
    </location>
</feature>
<proteinExistence type="predicted"/>
<dbReference type="AlphaFoldDB" id="A0AAV8UD13"/>
<feature type="compositionally biased region" description="Basic and acidic residues" evidence="1">
    <location>
        <begin position="191"/>
        <end position="202"/>
    </location>
</feature>
<feature type="compositionally biased region" description="Polar residues" evidence="1">
    <location>
        <begin position="114"/>
        <end position="126"/>
    </location>
</feature>
<accession>A0AAV8UD13</accession>
<gene>
    <name evidence="2" type="ORF">K2173_012393</name>
</gene>